<dbReference type="Proteomes" id="UP000596902">
    <property type="component" value="Unassembled WGS sequence"/>
</dbReference>
<protein>
    <submittedName>
        <fullName evidence="1">Uncharacterized protein</fullName>
    </submittedName>
</protein>
<sequence length="55" mass="5880">MVACEAYHDPSVTISIIHSTLSVAKAQETMQNMAVIACEDLTEELAKDVNGEVGD</sequence>
<dbReference type="EMBL" id="JAAABM010000005">
    <property type="protein sequence ID" value="KAF7677799.1"/>
    <property type="molecule type" value="Genomic_DNA"/>
</dbReference>
<name>A0A8H7EJA2_9PLEO</name>
<gene>
    <name evidence="1" type="ORF">GT037_004658</name>
</gene>
<dbReference type="RefSeq" id="XP_038787977.1">
    <property type="nucleotide sequence ID" value="XM_038929705.1"/>
</dbReference>
<comment type="caution">
    <text evidence="1">The sequence shown here is derived from an EMBL/GenBank/DDBJ whole genome shotgun (WGS) entry which is preliminary data.</text>
</comment>
<evidence type="ECO:0000313" key="2">
    <source>
        <dbReference type="Proteomes" id="UP000596902"/>
    </source>
</evidence>
<accession>A0A8H7EJA2</accession>
<organism evidence="1 2">
    <name type="scientific">Alternaria burnsii</name>
    <dbReference type="NCBI Taxonomy" id="1187904"/>
    <lineage>
        <taxon>Eukaryota</taxon>
        <taxon>Fungi</taxon>
        <taxon>Dikarya</taxon>
        <taxon>Ascomycota</taxon>
        <taxon>Pezizomycotina</taxon>
        <taxon>Dothideomycetes</taxon>
        <taxon>Pleosporomycetidae</taxon>
        <taxon>Pleosporales</taxon>
        <taxon>Pleosporineae</taxon>
        <taxon>Pleosporaceae</taxon>
        <taxon>Alternaria</taxon>
        <taxon>Alternaria sect. Alternaria</taxon>
    </lineage>
</organism>
<dbReference type="GeneID" id="62202883"/>
<reference evidence="1" key="2">
    <citation type="submission" date="2020-08" db="EMBL/GenBank/DDBJ databases">
        <title>Draft Genome Sequence of Cumin Blight Pathogen Alternaria burnsii.</title>
        <authorList>
            <person name="Feng Z."/>
        </authorList>
    </citation>
    <scope>NUCLEOTIDE SEQUENCE</scope>
    <source>
        <strain evidence="1">CBS107.38</strain>
    </source>
</reference>
<proteinExistence type="predicted"/>
<evidence type="ECO:0000313" key="1">
    <source>
        <dbReference type="EMBL" id="KAF7677799.1"/>
    </source>
</evidence>
<dbReference type="AlphaFoldDB" id="A0A8H7EJA2"/>
<reference evidence="1" key="1">
    <citation type="submission" date="2020-01" db="EMBL/GenBank/DDBJ databases">
        <authorList>
            <person name="Feng Z.H.Z."/>
        </authorList>
    </citation>
    <scope>NUCLEOTIDE SEQUENCE</scope>
    <source>
        <strain evidence="1">CBS107.38</strain>
    </source>
</reference>
<keyword evidence="2" id="KW-1185">Reference proteome</keyword>